<reference evidence="1 2" key="1">
    <citation type="journal article" date="2015" name="Nature">
        <title>rRNA introns, odd ribosomes, and small enigmatic genomes across a large radiation of phyla.</title>
        <authorList>
            <person name="Brown C.T."/>
            <person name="Hug L.A."/>
            <person name="Thomas B.C."/>
            <person name="Sharon I."/>
            <person name="Castelle C.J."/>
            <person name="Singh A."/>
            <person name="Wilkins M.J."/>
            <person name="Williams K.H."/>
            <person name="Banfield J.F."/>
        </authorList>
    </citation>
    <scope>NUCLEOTIDE SEQUENCE [LARGE SCALE GENOMIC DNA]</scope>
</reference>
<proteinExistence type="predicted"/>
<evidence type="ECO:0000313" key="2">
    <source>
        <dbReference type="Proteomes" id="UP000034215"/>
    </source>
</evidence>
<accession>A0A0G0TSV8</accession>
<evidence type="ECO:0000313" key="1">
    <source>
        <dbReference type="EMBL" id="KKR40962.1"/>
    </source>
</evidence>
<protein>
    <submittedName>
        <fullName evidence="1">Uncharacterized protein</fullName>
    </submittedName>
</protein>
<name>A0A0G0TSV8_9BACT</name>
<dbReference type="EMBL" id="LBYA01000037">
    <property type="protein sequence ID" value="KKR40962.1"/>
    <property type="molecule type" value="Genomic_DNA"/>
</dbReference>
<gene>
    <name evidence="1" type="ORF">UT76_C0037G0006</name>
</gene>
<dbReference type="AlphaFoldDB" id="A0A0G0TSV8"/>
<comment type="caution">
    <text evidence="1">The sequence shown here is derived from an EMBL/GenBank/DDBJ whole genome shotgun (WGS) entry which is preliminary data.</text>
</comment>
<sequence>MKQKGFLIVLVFIVLLATGYFGYKYFNPIPSPSPTPTSTITSAVPTAEAIITGVGTVSGKLCYPSSFLPPGEIYQAHASTKDTSIFTSGYYDECAKTMHTNECTPDSGHINIPVTIKVGEEITNVDLCDFYYNPTQEQTLNKSF</sequence>
<organism evidence="1 2">
    <name type="scientific">Candidatus Woesebacteria bacterium GW2011_GWB1_40_12</name>
    <dbReference type="NCBI Taxonomy" id="1618576"/>
    <lineage>
        <taxon>Bacteria</taxon>
        <taxon>Candidatus Woeseibacteriota</taxon>
    </lineage>
</organism>
<dbReference type="Proteomes" id="UP000034215">
    <property type="component" value="Unassembled WGS sequence"/>
</dbReference>